<protein>
    <submittedName>
        <fullName evidence="1">Uncharacterized protein</fullName>
    </submittedName>
</protein>
<gene>
    <name evidence="1" type="ORF">OC725_02075</name>
</gene>
<sequence length="46" mass="5360">MNKIHDQSLKQHILKQELKWGMNNLINTYLVFYQIATNNGGRNTGN</sequence>
<name>A0ABU8ZTU7_9MOLU</name>
<reference evidence="1 2" key="1">
    <citation type="journal article" date="2023" name="Int. J. Syst. Evol. Microbiol.">
        <title>The observation of taxonomic boundaries for the 16SrII and 16SrXXV phytoplasmas using genome-based delimitation.</title>
        <authorList>
            <person name="Rodrigues Jardim B."/>
            <person name="Tran-Nguyen L.T.T."/>
            <person name="Gambley C."/>
            <person name="Al-Sadi A.M."/>
            <person name="Al-Subhi A.M."/>
            <person name="Foissac X."/>
            <person name="Salar P."/>
            <person name="Cai H."/>
            <person name="Yang J.Y."/>
            <person name="Davis R."/>
            <person name="Jones L."/>
            <person name="Rodoni B."/>
            <person name="Constable F.E."/>
        </authorList>
    </citation>
    <scope>NUCLEOTIDE SEQUENCE [LARGE SCALE GENOMIC DNA]</scope>
    <source>
        <strain evidence="1">BAWM-322</strain>
    </source>
</reference>
<evidence type="ECO:0000313" key="1">
    <source>
        <dbReference type="EMBL" id="MEK0312043.1"/>
    </source>
</evidence>
<evidence type="ECO:0000313" key="2">
    <source>
        <dbReference type="Proteomes" id="UP001382955"/>
    </source>
</evidence>
<comment type="caution">
    <text evidence="1">The sequence shown here is derived from an EMBL/GenBank/DDBJ whole genome shotgun (WGS) entry which is preliminary data.</text>
</comment>
<accession>A0ABU8ZTU7</accession>
<organism evidence="1 2">
    <name type="scientific">Candidatus Phytoplasma fabacearum</name>
    <dbReference type="NCBI Taxonomy" id="2982628"/>
    <lineage>
        <taxon>Bacteria</taxon>
        <taxon>Bacillati</taxon>
        <taxon>Mycoplasmatota</taxon>
        <taxon>Mollicutes</taxon>
        <taxon>Acholeplasmatales</taxon>
        <taxon>Acholeplasmataceae</taxon>
        <taxon>Candidatus Phytoplasma</taxon>
        <taxon>16SrII (Peanut WB group)</taxon>
    </lineage>
</organism>
<dbReference type="Proteomes" id="UP001382955">
    <property type="component" value="Unassembled WGS sequence"/>
</dbReference>
<proteinExistence type="predicted"/>
<dbReference type="RefSeq" id="WP_340495441.1">
    <property type="nucleotide sequence ID" value="NZ_JAOSIK010000021.1"/>
</dbReference>
<keyword evidence="2" id="KW-1185">Reference proteome</keyword>
<dbReference type="EMBL" id="JAOSIK010000021">
    <property type="protein sequence ID" value="MEK0312043.1"/>
    <property type="molecule type" value="Genomic_DNA"/>
</dbReference>